<proteinExistence type="predicted"/>
<evidence type="ECO:0008006" key="4">
    <source>
        <dbReference type="Google" id="ProtNLM"/>
    </source>
</evidence>
<keyword evidence="1" id="KW-0732">Signal</keyword>
<organism evidence="2 3">
    <name type="scientific">Streptomyces enissocaesilis</name>
    <dbReference type="NCBI Taxonomy" id="332589"/>
    <lineage>
        <taxon>Bacteria</taxon>
        <taxon>Bacillati</taxon>
        <taxon>Actinomycetota</taxon>
        <taxon>Actinomycetes</taxon>
        <taxon>Kitasatosporales</taxon>
        <taxon>Streptomycetaceae</taxon>
        <taxon>Streptomyces</taxon>
        <taxon>Streptomyces rochei group</taxon>
    </lineage>
</organism>
<accession>A0ABN3WMW9</accession>
<dbReference type="Proteomes" id="UP001500403">
    <property type="component" value="Unassembled WGS sequence"/>
</dbReference>
<name>A0ABN3WMW9_9ACTN</name>
<evidence type="ECO:0000313" key="2">
    <source>
        <dbReference type="EMBL" id="GAA2920567.1"/>
    </source>
</evidence>
<feature type="chain" id="PRO_5046533534" description="ATP-binding protein" evidence="1">
    <location>
        <begin position="29"/>
        <end position="106"/>
    </location>
</feature>
<protein>
    <recommendedName>
        <fullName evidence="4">ATP-binding protein</fullName>
    </recommendedName>
</protein>
<evidence type="ECO:0000313" key="3">
    <source>
        <dbReference type="Proteomes" id="UP001500403"/>
    </source>
</evidence>
<dbReference type="EMBL" id="BAAAUD010000001">
    <property type="protein sequence ID" value="GAA2920567.1"/>
    <property type="molecule type" value="Genomic_DNA"/>
</dbReference>
<dbReference type="RefSeq" id="WP_344488731.1">
    <property type="nucleotide sequence ID" value="NZ_BAAAUD010000001.1"/>
</dbReference>
<gene>
    <name evidence="2" type="ORF">GCM10010446_00720</name>
</gene>
<reference evidence="2 3" key="1">
    <citation type="journal article" date="2019" name="Int. J. Syst. Evol. Microbiol.">
        <title>The Global Catalogue of Microorganisms (GCM) 10K type strain sequencing project: providing services to taxonomists for standard genome sequencing and annotation.</title>
        <authorList>
            <consortium name="The Broad Institute Genomics Platform"/>
            <consortium name="The Broad Institute Genome Sequencing Center for Infectious Disease"/>
            <person name="Wu L."/>
            <person name="Ma J."/>
        </authorList>
    </citation>
    <scope>NUCLEOTIDE SEQUENCE [LARGE SCALE GENOMIC DNA]</scope>
    <source>
        <strain evidence="2 3">JCM 9088</strain>
    </source>
</reference>
<comment type="caution">
    <text evidence="2">The sequence shown here is derived from an EMBL/GenBank/DDBJ whole genome shotgun (WGS) entry which is preliminary data.</text>
</comment>
<evidence type="ECO:0000256" key="1">
    <source>
        <dbReference type="SAM" id="SignalP"/>
    </source>
</evidence>
<feature type="signal peptide" evidence="1">
    <location>
        <begin position="1"/>
        <end position="28"/>
    </location>
</feature>
<keyword evidence="3" id="KW-1185">Reference proteome</keyword>
<sequence>MKQFAAKTLGAAALGAAFAAAAVGSASAAEQAAPAAPDVATALSTVTSVLPVQETGNKLPAGTPESLAAGQNAFTGTVANTLTPKPLAAGDPNPVGKLLLGTLPGV</sequence>